<sequence length="330" mass="36497">MEGQEGTATEEAPEQGAGEATDQGEADREDNGEEGALERPSRKALKRKAKAEKCLEWKAQQKAKRKRGGQRHKGPPLPPNGESGRPEGEGPTQRLGAEEVKAQRLLRKAKELEDFRERSGRGTTVVLDLEWEEQMQPKELKSLIQQVLYCYGANRKSSHPTRLVFSGVKEGSKTYEGLSKQSGYESWEVQKLSGPYIEAFPKEKLIYLTADAPEVLDTFDPEKVYVIGGIVDRNRLKGASMAKASEQQIAAQQLPLAKYVEMGSYSRVLTVNHVVNMILDHQATSDWRGVCERCVPGRKHLKALEEVEAAADVESAADGTAFDDRGETTG</sequence>
<dbReference type="Proteomes" id="UP001642464">
    <property type="component" value="Unassembled WGS sequence"/>
</dbReference>
<dbReference type="EMBL" id="CAXAMM010016557">
    <property type="protein sequence ID" value="CAK9039085.1"/>
    <property type="molecule type" value="Genomic_DNA"/>
</dbReference>
<dbReference type="EMBL" id="CAXAMM010016669">
    <property type="protein sequence ID" value="CAK9039589.1"/>
    <property type="molecule type" value="Genomic_DNA"/>
</dbReference>
<dbReference type="PANTHER" id="PTHR13563:SF13">
    <property type="entry name" value="TRNA METHYLTRANSFERASE 10 HOMOLOG A"/>
    <property type="match status" value="1"/>
</dbReference>
<protein>
    <recommendedName>
        <fullName evidence="1">tRNA (guanine(9)-N(1))-methyltransferase</fullName>
        <ecNumber evidence="1">2.1.1.221</ecNumber>
    </recommendedName>
</protein>
<evidence type="ECO:0000256" key="4">
    <source>
        <dbReference type="ARBA" id="ARBA00022691"/>
    </source>
</evidence>
<evidence type="ECO:0000313" key="9">
    <source>
        <dbReference type="EMBL" id="CAK9039589.1"/>
    </source>
</evidence>
<dbReference type="Gene3D" id="3.40.1280.30">
    <property type="match status" value="1"/>
</dbReference>
<keyword evidence="4" id="KW-0949">S-adenosyl-L-methionine</keyword>
<dbReference type="InterPro" id="IPR038459">
    <property type="entry name" value="MT_TRM10-typ_sf"/>
</dbReference>
<evidence type="ECO:0000256" key="5">
    <source>
        <dbReference type="ARBA" id="ARBA00048434"/>
    </source>
</evidence>
<evidence type="ECO:0000256" key="2">
    <source>
        <dbReference type="ARBA" id="ARBA00022603"/>
    </source>
</evidence>
<evidence type="ECO:0000259" key="7">
    <source>
        <dbReference type="PROSITE" id="PS51675"/>
    </source>
</evidence>
<evidence type="ECO:0000256" key="1">
    <source>
        <dbReference type="ARBA" id="ARBA00012797"/>
    </source>
</evidence>
<evidence type="ECO:0000313" key="10">
    <source>
        <dbReference type="Proteomes" id="UP001642464"/>
    </source>
</evidence>
<comment type="caution">
    <text evidence="8">The sequence shown here is derived from an EMBL/GenBank/DDBJ whole genome shotgun (WGS) entry which is preliminary data.</text>
</comment>
<dbReference type="EC" id="2.1.1.221" evidence="1"/>
<dbReference type="InterPro" id="IPR028564">
    <property type="entry name" value="MT_TRM10-typ"/>
</dbReference>
<keyword evidence="3" id="KW-0808">Transferase</keyword>
<keyword evidence="10" id="KW-1185">Reference proteome</keyword>
<evidence type="ECO:0000256" key="6">
    <source>
        <dbReference type="SAM" id="MobiDB-lite"/>
    </source>
</evidence>
<organism evidence="8 10">
    <name type="scientific">Durusdinium trenchii</name>
    <dbReference type="NCBI Taxonomy" id="1381693"/>
    <lineage>
        <taxon>Eukaryota</taxon>
        <taxon>Sar</taxon>
        <taxon>Alveolata</taxon>
        <taxon>Dinophyceae</taxon>
        <taxon>Suessiales</taxon>
        <taxon>Symbiodiniaceae</taxon>
        <taxon>Durusdinium</taxon>
    </lineage>
</organism>
<feature type="compositionally biased region" description="Basic residues" evidence="6">
    <location>
        <begin position="61"/>
        <end position="74"/>
    </location>
</feature>
<gene>
    <name evidence="8" type="ORF">SCF082_LOCUS22898</name>
    <name evidence="9" type="ORF">SCF082_LOCUS23174</name>
</gene>
<proteinExistence type="predicted"/>
<evidence type="ECO:0000256" key="3">
    <source>
        <dbReference type="ARBA" id="ARBA00022679"/>
    </source>
</evidence>
<dbReference type="PROSITE" id="PS51675">
    <property type="entry name" value="SAM_MT_TRM10"/>
    <property type="match status" value="1"/>
</dbReference>
<feature type="domain" description="SAM-dependent MTase TRM10-type" evidence="7">
    <location>
        <begin position="108"/>
        <end position="302"/>
    </location>
</feature>
<dbReference type="CDD" id="cd18089">
    <property type="entry name" value="SPOUT_Trm10-like"/>
    <property type="match status" value="1"/>
</dbReference>
<accession>A0ABP0LIV4</accession>
<dbReference type="PANTHER" id="PTHR13563">
    <property type="entry name" value="TRNA (GUANINE-9-) METHYLTRANSFERASE"/>
    <property type="match status" value="1"/>
</dbReference>
<keyword evidence="2" id="KW-0489">Methyltransferase</keyword>
<feature type="region of interest" description="Disordered" evidence="6">
    <location>
        <begin position="1"/>
        <end position="100"/>
    </location>
</feature>
<reference evidence="8 10" key="1">
    <citation type="submission" date="2024-02" db="EMBL/GenBank/DDBJ databases">
        <authorList>
            <person name="Chen Y."/>
            <person name="Shah S."/>
            <person name="Dougan E. K."/>
            <person name="Thang M."/>
            <person name="Chan C."/>
        </authorList>
    </citation>
    <scope>NUCLEOTIDE SEQUENCE [LARGE SCALE GENOMIC DNA]</scope>
</reference>
<evidence type="ECO:0000313" key="8">
    <source>
        <dbReference type="EMBL" id="CAK9039085.1"/>
    </source>
</evidence>
<name>A0ABP0LIV4_9DINO</name>
<dbReference type="InterPro" id="IPR007356">
    <property type="entry name" value="tRNA_m1G_MeTrfase_euk"/>
</dbReference>
<comment type="catalytic activity">
    <reaction evidence="5">
        <text>guanosine(9) in tRNA + S-adenosyl-L-methionine = N(1)-methylguanosine(9) in tRNA + S-adenosyl-L-homocysteine + H(+)</text>
        <dbReference type="Rhea" id="RHEA:43156"/>
        <dbReference type="Rhea" id="RHEA-COMP:10367"/>
        <dbReference type="Rhea" id="RHEA-COMP:10368"/>
        <dbReference type="ChEBI" id="CHEBI:15378"/>
        <dbReference type="ChEBI" id="CHEBI:57856"/>
        <dbReference type="ChEBI" id="CHEBI:59789"/>
        <dbReference type="ChEBI" id="CHEBI:73542"/>
        <dbReference type="ChEBI" id="CHEBI:74269"/>
        <dbReference type="EC" id="2.1.1.221"/>
    </reaction>
</comment>
<feature type="compositionally biased region" description="Acidic residues" evidence="6">
    <location>
        <begin position="22"/>
        <end position="35"/>
    </location>
</feature>